<gene>
    <name evidence="2" type="ORF">CIK84_03205</name>
</gene>
<feature type="domain" description="Methyltransferase" evidence="1">
    <location>
        <begin position="50"/>
        <end position="140"/>
    </location>
</feature>
<evidence type="ECO:0000313" key="2">
    <source>
        <dbReference type="EMBL" id="PMQ20630.1"/>
    </source>
</evidence>
<evidence type="ECO:0000259" key="1">
    <source>
        <dbReference type="Pfam" id="PF13649"/>
    </source>
</evidence>
<comment type="caution">
    <text evidence="2">The sequence shown here is derived from an EMBL/GenBank/DDBJ whole genome shotgun (WGS) entry which is preliminary data.</text>
</comment>
<protein>
    <submittedName>
        <fullName evidence="2">SAM-dependent methyltransferase</fullName>
    </submittedName>
</protein>
<dbReference type="RefSeq" id="WP_102597478.1">
    <property type="nucleotide sequence ID" value="NZ_JBQDNZ010000009.1"/>
</dbReference>
<keyword evidence="2" id="KW-0489">Methyltransferase</keyword>
<reference evidence="2 3" key="1">
    <citation type="journal article" date="2017" name="Elife">
        <title>Extensive horizontal gene transfer in cheese-associated bacteria.</title>
        <authorList>
            <person name="Bonham K.S."/>
            <person name="Wolfe B.E."/>
            <person name="Dutton R.J."/>
        </authorList>
    </citation>
    <scope>NUCLEOTIDE SEQUENCE [LARGE SCALE GENOMIC DNA]</scope>
    <source>
        <strain evidence="2 3">JB182</strain>
    </source>
</reference>
<evidence type="ECO:0000313" key="3">
    <source>
        <dbReference type="Proteomes" id="UP000235739"/>
    </source>
</evidence>
<keyword evidence="2" id="KW-0808">Transferase</keyword>
<dbReference type="Proteomes" id="UP000235739">
    <property type="component" value="Unassembled WGS sequence"/>
</dbReference>
<dbReference type="GO" id="GO:0008168">
    <property type="term" value="F:methyltransferase activity"/>
    <property type="evidence" value="ECO:0007669"/>
    <property type="project" value="UniProtKB-KW"/>
</dbReference>
<dbReference type="Gene3D" id="3.40.50.150">
    <property type="entry name" value="Vaccinia Virus protein VP39"/>
    <property type="match status" value="1"/>
</dbReference>
<name>A0A2N7S3B4_9MICC</name>
<dbReference type="PANTHER" id="PTHR42912">
    <property type="entry name" value="METHYLTRANSFERASE"/>
    <property type="match status" value="1"/>
</dbReference>
<dbReference type="EMBL" id="PNQX01000001">
    <property type="protein sequence ID" value="PMQ20630.1"/>
    <property type="molecule type" value="Genomic_DNA"/>
</dbReference>
<dbReference type="InterPro" id="IPR050508">
    <property type="entry name" value="Methyltransf_Superfamily"/>
</dbReference>
<dbReference type="InterPro" id="IPR029063">
    <property type="entry name" value="SAM-dependent_MTases_sf"/>
</dbReference>
<dbReference type="CDD" id="cd02440">
    <property type="entry name" value="AdoMet_MTases"/>
    <property type="match status" value="1"/>
</dbReference>
<dbReference type="SUPFAM" id="SSF53335">
    <property type="entry name" value="S-adenosyl-L-methionine-dependent methyltransferases"/>
    <property type="match status" value="1"/>
</dbReference>
<accession>A0A2N7S3B4</accession>
<dbReference type="Pfam" id="PF13649">
    <property type="entry name" value="Methyltransf_25"/>
    <property type="match status" value="1"/>
</dbReference>
<organism evidence="2 3">
    <name type="scientific">Glutamicibacter arilaitensis</name>
    <dbReference type="NCBI Taxonomy" id="256701"/>
    <lineage>
        <taxon>Bacteria</taxon>
        <taxon>Bacillati</taxon>
        <taxon>Actinomycetota</taxon>
        <taxon>Actinomycetes</taxon>
        <taxon>Micrococcales</taxon>
        <taxon>Micrococcaceae</taxon>
        <taxon>Glutamicibacter</taxon>
    </lineage>
</organism>
<dbReference type="GO" id="GO:0032259">
    <property type="term" value="P:methylation"/>
    <property type="evidence" value="ECO:0007669"/>
    <property type="project" value="UniProtKB-KW"/>
</dbReference>
<sequence length="204" mass="22578">MNIPERTGETAYRYSQVAEAYIDMFGAPEQAEDQDRELIAQWAAQIHGPVLDAGCGPGHWTQFIADAHRCATGVDLVPEFLEYARANFQKPEFLRADLAHLPFDDQHFSGVLAWYSVIHAPPAELGPLLNELARVLKPGGTLLLGFFAGNQLEAFAHQVALAWYWPPADLSRLLEQAGLKVLQAGTRTRAEARTHGHLLAQKRA</sequence>
<dbReference type="AlphaFoldDB" id="A0A2N7S3B4"/>
<proteinExistence type="predicted"/>
<dbReference type="InterPro" id="IPR041698">
    <property type="entry name" value="Methyltransf_25"/>
</dbReference>